<comment type="caution">
    <text evidence="1">The sequence shown here is derived from an EMBL/GenBank/DDBJ whole genome shotgun (WGS) entry which is preliminary data.</text>
</comment>
<dbReference type="AlphaFoldDB" id="A0A105V4P3"/>
<dbReference type="EMBL" id="LPEQ01000111">
    <property type="protein sequence ID" value="KVV41145.1"/>
    <property type="molecule type" value="Genomic_DNA"/>
</dbReference>
<sequence>MADALRQALTYSTFSSLTARLDPEGRFEAAAWAAACSERTLPDDAQRCNDAQLRDRQYAQNLLLAAAGSGQPGAVMELAVRHPLQWNAIALPDGTMLSEHLYVMAAHGDIGALELVKQSCFQPPGCRDAEFTRNVLTVLEYQSVRAALPDDYRSYLQGSDAERRRAIEQATQLRKTLPR</sequence>
<evidence type="ECO:0000313" key="2">
    <source>
        <dbReference type="Proteomes" id="UP000062317"/>
    </source>
</evidence>
<protein>
    <submittedName>
        <fullName evidence="1">Uncharacterized protein</fullName>
    </submittedName>
</protein>
<dbReference type="Proteomes" id="UP000062317">
    <property type="component" value="Unassembled WGS sequence"/>
</dbReference>
<reference evidence="1 2" key="1">
    <citation type="submission" date="2015-11" db="EMBL/GenBank/DDBJ databases">
        <title>Expanding the genomic diversity of Burkholderia species for the development of highly accurate diagnostics.</title>
        <authorList>
            <person name="Sahl J."/>
            <person name="Keim P."/>
            <person name="Wagner D."/>
        </authorList>
    </citation>
    <scope>NUCLEOTIDE SEQUENCE [LARGE SCALE GENOMIC DNA]</scope>
    <source>
        <strain evidence="1 2">MSMB1301WGS</strain>
    </source>
</reference>
<accession>A0A105V4P3</accession>
<name>A0A105V4P3_9BURK</name>
<keyword evidence="2" id="KW-1185">Reference proteome</keyword>
<proteinExistence type="predicted"/>
<gene>
    <name evidence="1" type="ORF">WT27_12530</name>
</gene>
<organism evidence="1 2">
    <name type="scientific">Burkholderia territorii</name>
    <dbReference type="NCBI Taxonomy" id="1503055"/>
    <lineage>
        <taxon>Bacteria</taxon>
        <taxon>Pseudomonadati</taxon>
        <taxon>Pseudomonadota</taxon>
        <taxon>Betaproteobacteria</taxon>
        <taxon>Burkholderiales</taxon>
        <taxon>Burkholderiaceae</taxon>
        <taxon>Burkholderia</taxon>
        <taxon>Burkholderia cepacia complex</taxon>
    </lineage>
</organism>
<evidence type="ECO:0000313" key="1">
    <source>
        <dbReference type="EMBL" id="KVV41145.1"/>
    </source>
</evidence>